<evidence type="ECO:0000313" key="3">
    <source>
        <dbReference type="Proteomes" id="UP001164557"/>
    </source>
</evidence>
<keyword evidence="1" id="KW-1133">Transmembrane helix</keyword>
<sequence length="110" mass="13277">MKKKHFVILGRCGLIYFSWVFIVLLLSLILLYESTKVFNWPALICALVFVMLLFYTYVYSYWNENILKLPFRTQIKKVAVPQIVLQWYCFKIYKIKVAEVGQYYLLRCEK</sequence>
<protein>
    <submittedName>
        <fullName evidence="2">Acyltransferase</fullName>
    </submittedName>
</protein>
<name>A0AA47B5D6_9LACO</name>
<feature type="transmembrane region" description="Helical" evidence="1">
    <location>
        <begin position="12"/>
        <end position="32"/>
    </location>
</feature>
<keyword evidence="2" id="KW-0808">Transferase</keyword>
<gene>
    <name evidence="2" type="ORF">LDX53_04460</name>
</gene>
<proteinExistence type="predicted"/>
<dbReference type="Proteomes" id="UP001164557">
    <property type="component" value="Chromosome"/>
</dbReference>
<keyword evidence="3" id="KW-1185">Reference proteome</keyword>
<keyword evidence="1" id="KW-0472">Membrane</keyword>
<keyword evidence="1" id="KW-0812">Transmembrane</keyword>
<evidence type="ECO:0000256" key="1">
    <source>
        <dbReference type="SAM" id="Phobius"/>
    </source>
</evidence>
<organism evidence="2 3">
    <name type="scientific">Lactobacillus helsingborgensis</name>
    <dbReference type="NCBI Taxonomy" id="1218494"/>
    <lineage>
        <taxon>Bacteria</taxon>
        <taxon>Bacillati</taxon>
        <taxon>Bacillota</taxon>
        <taxon>Bacilli</taxon>
        <taxon>Lactobacillales</taxon>
        <taxon>Lactobacillaceae</taxon>
        <taxon>Lactobacillus</taxon>
    </lineage>
</organism>
<dbReference type="RefSeq" id="WP_046327118.1">
    <property type="nucleotide sequence ID" value="NZ_CP084389.1"/>
</dbReference>
<keyword evidence="2" id="KW-0012">Acyltransferase</keyword>
<feature type="transmembrane region" description="Helical" evidence="1">
    <location>
        <begin position="38"/>
        <end position="62"/>
    </location>
</feature>
<dbReference type="EMBL" id="CP084389">
    <property type="protein sequence ID" value="UZX30456.1"/>
    <property type="molecule type" value="Genomic_DNA"/>
</dbReference>
<accession>A0AA47B5D6</accession>
<dbReference type="AlphaFoldDB" id="A0AA47B5D6"/>
<dbReference type="GO" id="GO:0016746">
    <property type="term" value="F:acyltransferase activity"/>
    <property type="evidence" value="ECO:0007669"/>
    <property type="project" value="UniProtKB-KW"/>
</dbReference>
<reference evidence="2" key="1">
    <citation type="submission" date="2021-09" db="EMBL/GenBank/DDBJ databases">
        <title>Lactobacillus species from Apis mellifera, Switzerland.</title>
        <authorList>
            <person name="Pfister J."/>
            <person name="Brown A."/>
            <person name="Neumann P."/>
            <person name="Collaud A."/>
            <person name="Retschnig G."/>
            <person name="Perreten V."/>
        </authorList>
    </citation>
    <scope>NUCLEOTIDE SEQUENCE</scope>
    <source>
        <strain evidence="2">IBH002</strain>
    </source>
</reference>
<evidence type="ECO:0000313" key="2">
    <source>
        <dbReference type="EMBL" id="UZX30456.1"/>
    </source>
</evidence>